<comment type="caution">
    <text evidence="2">The sequence shown here is derived from an EMBL/GenBank/DDBJ whole genome shotgun (WGS) entry which is preliminary data.</text>
</comment>
<organism evidence="2 3">
    <name type="scientific">Flavivirga aquimarina</name>
    <dbReference type="NCBI Taxonomy" id="2027862"/>
    <lineage>
        <taxon>Bacteria</taxon>
        <taxon>Pseudomonadati</taxon>
        <taxon>Bacteroidota</taxon>
        <taxon>Flavobacteriia</taxon>
        <taxon>Flavobacteriales</taxon>
        <taxon>Flavobacteriaceae</taxon>
        <taxon>Flavivirga</taxon>
    </lineage>
</organism>
<evidence type="ECO:0000313" key="3">
    <source>
        <dbReference type="Proteomes" id="UP001176883"/>
    </source>
</evidence>
<dbReference type="Pfam" id="PF20130">
    <property type="entry name" value="DUF6520"/>
    <property type="match status" value="1"/>
</dbReference>
<feature type="signal peptide" evidence="1">
    <location>
        <begin position="1"/>
        <end position="24"/>
    </location>
</feature>
<dbReference type="RefSeq" id="WP_303276061.1">
    <property type="nucleotide sequence ID" value="NZ_JAUOEK010000024.1"/>
</dbReference>
<feature type="chain" id="PRO_5045174315" evidence="1">
    <location>
        <begin position="25"/>
        <end position="99"/>
    </location>
</feature>
<sequence>MKTKIFKIAFPALALILAITASLAFTSAENSMADDIVVTQGWYQNPNEISCTLVSPINCDCTSSYNPICTYTVGFSVHQVYQKQNSISPCNVILYKGFE</sequence>
<protein>
    <submittedName>
        <fullName evidence="2">DUF6520 family protein</fullName>
    </submittedName>
</protein>
<name>A0ABT8W5I8_9FLAO</name>
<evidence type="ECO:0000313" key="2">
    <source>
        <dbReference type="EMBL" id="MDO5968380.1"/>
    </source>
</evidence>
<dbReference type="EMBL" id="JAUOEK010000024">
    <property type="protein sequence ID" value="MDO5968380.1"/>
    <property type="molecule type" value="Genomic_DNA"/>
</dbReference>
<accession>A0ABT8W5I8</accession>
<reference evidence="2" key="1">
    <citation type="submission" date="2023-07" db="EMBL/GenBank/DDBJ databases">
        <title>Two novel species in the genus Flavivirga.</title>
        <authorList>
            <person name="Kwon K."/>
        </authorList>
    </citation>
    <scope>NUCLEOTIDE SEQUENCE</scope>
    <source>
        <strain evidence="2">KCTC 52353</strain>
    </source>
</reference>
<evidence type="ECO:0000256" key="1">
    <source>
        <dbReference type="SAM" id="SignalP"/>
    </source>
</evidence>
<dbReference type="InterPro" id="IPR045391">
    <property type="entry name" value="DUF6520"/>
</dbReference>
<keyword evidence="3" id="KW-1185">Reference proteome</keyword>
<keyword evidence="1" id="KW-0732">Signal</keyword>
<proteinExistence type="predicted"/>
<gene>
    <name evidence="2" type="ORF">Q4Q35_01035</name>
</gene>
<dbReference type="Proteomes" id="UP001176883">
    <property type="component" value="Unassembled WGS sequence"/>
</dbReference>